<dbReference type="Proteomes" id="UP000054820">
    <property type="component" value="Unassembled WGS sequence"/>
</dbReference>
<reference evidence="2 4" key="1">
    <citation type="submission" date="2015-11" db="EMBL/GenBank/DDBJ databases">
        <title>Genomic analysis of 38 Legionella species identifies large and diverse effector repertoires.</title>
        <authorList>
            <person name="Burstein D."/>
            <person name="Amaro F."/>
            <person name="Zusman T."/>
            <person name="Lifshitz Z."/>
            <person name="Cohen O."/>
            <person name="Gilbert J.A."/>
            <person name="Pupko T."/>
            <person name="Shuman H.A."/>
            <person name="Segal G."/>
        </authorList>
    </citation>
    <scope>NUCLEOTIDE SEQUENCE [LARGE SCALE GENOMIC DNA]</scope>
    <source>
        <strain evidence="2 4">SC-18-C9</strain>
    </source>
</reference>
<dbReference type="EMBL" id="LNYZ01000009">
    <property type="protein sequence ID" value="KTD78564.1"/>
    <property type="molecule type" value="Genomic_DNA"/>
</dbReference>
<evidence type="ECO:0000313" key="2">
    <source>
        <dbReference type="EMBL" id="KTD78564.1"/>
    </source>
</evidence>
<dbReference type="EMBL" id="UGOY01000001">
    <property type="protein sequence ID" value="STY24077.1"/>
    <property type="molecule type" value="Genomic_DNA"/>
</dbReference>
<feature type="chain" id="PRO_5016961780" evidence="1">
    <location>
        <begin position="24"/>
        <end position="150"/>
    </location>
</feature>
<reference evidence="3 5" key="2">
    <citation type="submission" date="2018-06" db="EMBL/GenBank/DDBJ databases">
        <authorList>
            <consortium name="Pathogen Informatics"/>
            <person name="Doyle S."/>
        </authorList>
    </citation>
    <scope>NUCLEOTIDE SEQUENCE [LARGE SCALE GENOMIC DNA]</scope>
    <source>
        <strain evidence="3 5">NCTC11991</strain>
    </source>
</reference>
<evidence type="ECO:0000256" key="1">
    <source>
        <dbReference type="SAM" id="SignalP"/>
    </source>
</evidence>
<organism evidence="3 5">
    <name type="scientific">Legionella steigerwaltii</name>
    <dbReference type="NCBI Taxonomy" id="460"/>
    <lineage>
        <taxon>Bacteria</taxon>
        <taxon>Pseudomonadati</taxon>
        <taxon>Pseudomonadota</taxon>
        <taxon>Gammaproteobacteria</taxon>
        <taxon>Legionellales</taxon>
        <taxon>Legionellaceae</taxon>
        <taxon>Legionella</taxon>
    </lineage>
</organism>
<evidence type="ECO:0000313" key="3">
    <source>
        <dbReference type="EMBL" id="STY24077.1"/>
    </source>
</evidence>
<proteinExistence type="predicted"/>
<evidence type="ECO:0000313" key="4">
    <source>
        <dbReference type="Proteomes" id="UP000054820"/>
    </source>
</evidence>
<dbReference type="OrthoDB" id="5638127at2"/>
<name>A0A378LBJ5_9GAMM</name>
<accession>A0A378LBJ5</accession>
<dbReference type="RefSeq" id="WP_058476872.1">
    <property type="nucleotide sequence ID" value="NZ_CAAAIO010000014.1"/>
</dbReference>
<feature type="signal peptide" evidence="1">
    <location>
        <begin position="1"/>
        <end position="23"/>
    </location>
</feature>
<keyword evidence="1" id="KW-0732">Signal</keyword>
<dbReference type="AlphaFoldDB" id="A0A378LBJ5"/>
<protein>
    <submittedName>
        <fullName evidence="3">Macrophage killing protein with similarity to conjugation protein</fullName>
    </submittedName>
</protein>
<sequence length="150" mass="16942">MKSFLGTGFLIISLLTYSNFLNADTNSQLISWVQETLTDTLSVNYTENLTDTDPVISHYSYNAWQGMVQFLGGYMDVIKEKKLTIHPVLDRNPTITQTGYSSGVPYWRVNQNVNLPELRLNVSFSLMITVPSSGSAPYIIQNLDMQKSTY</sequence>
<dbReference type="Proteomes" id="UP000255110">
    <property type="component" value="Unassembled WGS sequence"/>
</dbReference>
<keyword evidence="4" id="KW-1185">Reference proteome</keyword>
<evidence type="ECO:0000313" key="5">
    <source>
        <dbReference type="Proteomes" id="UP000255110"/>
    </source>
</evidence>
<gene>
    <name evidence="2" type="ORF">Lstg_1299</name>
    <name evidence="3" type="ORF">NCTC11991_02693</name>
</gene>